<dbReference type="OrthoDB" id="9804150at2"/>
<dbReference type="SUPFAM" id="SSF69572">
    <property type="entry name" value="Activating enzymes of the ubiquitin-like proteins"/>
    <property type="match status" value="1"/>
</dbReference>
<evidence type="ECO:0000256" key="1">
    <source>
        <dbReference type="SAM" id="MobiDB-lite"/>
    </source>
</evidence>
<dbReference type="GO" id="GO:0061503">
    <property type="term" value="F:tRNA threonylcarbamoyladenosine dehydratase"/>
    <property type="evidence" value="ECO:0007669"/>
    <property type="project" value="TreeGrafter"/>
</dbReference>
<feature type="domain" description="THIF-type NAD/FAD binding fold" evidence="2">
    <location>
        <begin position="74"/>
        <end position="219"/>
    </location>
</feature>
<dbReference type="PANTHER" id="PTHR43267:SF1">
    <property type="entry name" value="TRNA THREONYLCARBAMOYLADENOSINE DEHYDRATASE"/>
    <property type="match status" value="1"/>
</dbReference>
<dbReference type="GO" id="GO:0061504">
    <property type="term" value="P:cyclic threonylcarbamoyladenosine biosynthetic process"/>
    <property type="evidence" value="ECO:0007669"/>
    <property type="project" value="TreeGrafter"/>
</dbReference>
<reference evidence="4" key="1">
    <citation type="submission" date="2025-08" db="UniProtKB">
        <authorList>
            <consortium name="RefSeq"/>
        </authorList>
    </citation>
    <scope>IDENTIFICATION</scope>
</reference>
<evidence type="ECO:0000313" key="3">
    <source>
        <dbReference type="Proteomes" id="UP000675920"/>
    </source>
</evidence>
<feature type="compositionally biased region" description="Low complexity" evidence="1">
    <location>
        <begin position="46"/>
        <end position="56"/>
    </location>
</feature>
<accession>A0A8B6XB05</accession>
<dbReference type="GO" id="GO:0008641">
    <property type="term" value="F:ubiquitin-like modifier activating enzyme activity"/>
    <property type="evidence" value="ECO:0007669"/>
    <property type="project" value="InterPro"/>
</dbReference>
<dbReference type="InterPro" id="IPR045886">
    <property type="entry name" value="ThiF/MoeB/HesA"/>
</dbReference>
<protein>
    <submittedName>
        <fullName evidence="4">tRNA threonylcarbamoyladenosine dehydratase</fullName>
        <ecNumber evidence="4">6.1.-.-</ecNumber>
    </submittedName>
</protein>
<feature type="compositionally biased region" description="Low complexity" evidence="1">
    <location>
        <begin position="30"/>
        <end position="39"/>
    </location>
</feature>
<evidence type="ECO:0000259" key="2">
    <source>
        <dbReference type="Pfam" id="PF00899"/>
    </source>
</evidence>
<feature type="region of interest" description="Disordered" evidence="1">
    <location>
        <begin position="1"/>
        <end position="58"/>
    </location>
</feature>
<name>A0A8B6XB05_9BURK</name>
<keyword evidence="3" id="KW-1185">Reference proteome</keyword>
<sequence>MTDQNPAAPALQAGIAPPSAVHPAPALSGDATGAAPADAVADRADAPAAQATSAEAAADHEDLRARRIGGIARLYGAPAAARLDAMRVGVIGIGGVGSWAAEALARSGVGTLRLVDLDHIADSNINRQVHALEAEVGRAKVEAMAARIAAMGTGCAVETVDDFLTPDNLAEITAGCDAVLDCIDDIKAKTALAAHARKAGLKLIVCGAAGGKRDATAVRIDDLARVRNDPLLARLRTKLRKEHGFPAGGAKKVTAFGVMAVFVDEPPAAAPVAACAPGAALACAGYGSAMHVTATVGLAAAGWLLDMAAREAAV</sequence>
<dbReference type="CDD" id="cd00755">
    <property type="entry name" value="YgdL_like"/>
    <property type="match status" value="1"/>
</dbReference>
<dbReference type="InterPro" id="IPR000594">
    <property type="entry name" value="ThiF_NAD_FAD-bd"/>
</dbReference>
<proteinExistence type="predicted"/>
<dbReference type="AlphaFoldDB" id="A0A8B6XB05"/>
<organism evidence="3 4">
    <name type="scientific">Derxia gummosa DSM 723</name>
    <dbReference type="NCBI Taxonomy" id="1121388"/>
    <lineage>
        <taxon>Bacteria</taxon>
        <taxon>Pseudomonadati</taxon>
        <taxon>Pseudomonadota</taxon>
        <taxon>Betaproteobacteria</taxon>
        <taxon>Burkholderiales</taxon>
        <taxon>Alcaligenaceae</taxon>
        <taxon>Derxia</taxon>
    </lineage>
</organism>
<evidence type="ECO:0000313" key="4">
    <source>
        <dbReference type="RefSeq" id="WP_084544675.1"/>
    </source>
</evidence>
<dbReference type="EC" id="6.1.-.-" evidence="4"/>
<dbReference type="PANTHER" id="PTHR43267">
    <property type="entry name" value="TRNA THREONYLCARBAMOYLADENOSINE DEHYDRATASE"/>
    <property type="match status" value="1"/>
</dbReference>
<dbReference type="RefSeq" id="WP_084544675.1">
    <property type="nucleotide sequence ID" value="NZ_AXWS01000007.1"/>
</dbReference>
<dbReference type="Gene3D" id="3.40.50.720">
    <property type="entry name" value="NAD(P)-binding Rossmann-like Domain"/>
    <property type="match status" value="1"/>
</dbReference>
<dbReference type="InterPro" id="IPR035985">
    <property type="entry name" value="Ubiquitin-activating_enz"/>
</dbReference>
<dbReference type="Proteomes" id="UP000675920">
    <property type="component" value="Unplaced"/>
</dbReference>
<dbReference type="Pfam" id="PF00899">
    <property type="entry name" value="ThiF"/>
    <property type="match status" value="1"/>
</dbReference>